<feature type="binding site" evidence="13">
    <location>
        <position position="263"/>
    </location>
    <ligand>
        <name>substrate</name>
    </ligand>
</feature>
<protein>
    <submittedName>
        <fullName evidence="18">6-phosphofructo-2-kinase/fructose-2, 6-bisphosphatase</fullName>
    </submittedName>
</protein>
<evidence type="ECO:0000256" key="6">
    <source>
        <dbReference type="ARBA" id="ARBA00022729"/>
    </source>
</evidence>
<dbReference type="Pfam" id="PF01591">
    <property type="entry name" value="6PF2K"/>
    <property type="match status" value="1"/>
</dbReference>
<dbReference type="PROSITE" id="PS51468">
    <property type="entry name" value="VIT"/>
    <property type="match status" value="1"/>
</dbReference>
<feature type="site" description="Transition state stabilizer" evidence="14">
    <location>
        <position position="377"/>
    </location>
</feature>
<dbReference type="Gene3D" id="3.40.50.300">
    <property type="entry name" value="P-loop containing nucleotide triphosphate hydrolases"/>
    <property type="match status" value="2"/>
</dbReference>
<evidence type="ECO:0000256" key="11">
    <source>
        <dbReference type="ARBA" id="ARBA00023268"/>
    </source>
</evidence>
<keyword evidence="18" id="KW-0808">Transferase</keyword>
<evidence type="ECO:0000256" key="2">
    <source>
        <dbReference type="ARBA" id="ARBA00008408"/>
    </source>
</evidence>
<dbReference type="InterPro" id="IPR013078">
    <property type="entry name" value="His_Pase_superF_clade-1"/>
</dbReference>
<dbReference type="InterPro" id="IPR003094">
    <property type="entry name" value="6Pfruct_kin"/>
</dbReference>
<dbReference type="FunFam" id="3.40.50.410:FF:000013">
    <property type="entry name" value="inter-alpha-trypsin inhibitor heavy chain H2"/>
    <property type="match status" value="1"/>
</dbReference>
<dbReference type="Pfam" id="PF00092">
    <property type="entry name" value="VWA"/>
    <property type="match status" value="1"/>
</dbReference>
<evidence type="ECO:0000259" key="16">
    <source>
        <dbReference type="PROSITE" id="PS50234"/>
    </source>
</evidence>
<evidence type="ECO:0000256" key="12">
    <source>
        <dbReference type="PIRSR" id="PIRSR613078-1"/>
    </source>
</evidence>
<evidence type="ECO:0000256" key="7">
    <source>
        <dbReference type="ARBA" id="ARBA00022741"/>
    </source>
</evidence>
<organism evidence="18 19">
    <name type="scientific">Anabarilius grahami</name>
    <name type="common">Kanglang fish</name>
    <name type="synonym">Barilius grahami</name>
    <dbReference type="NCBI Taxonomy" id="495550"/>
    <lineage>
        <taxon>Eukaryota</taxon>
        <taxon>Metazoa</taxon>
        <taxon>Chordata</taxon>
        <taxon>Craniata</taxon>
        <taxon>Vertebrata</taxon>
        <taxon>Euteleostomi</taxon>
        <taxon>Actinopterygii</taxon>
        <taxon>Neopterygii</taxon>
        <taxon>Teleostei</taxon>
        <taxon>Ostariophysi</taxon>
        <taxon>Cypriniformes</taxon>
        <taxon>Xenocyprididae</taxon>
        <taxon>Xenocypridinae</taxon>
        <taxon>Xenocypridinae incertae sedis</taxon>
        <taxon>Anabarilius</taxon>
    </lineage>
</organism>
<dbReference type="InterPro" id="IPR027417">
    <property type="entry name" value="P-loop_NTPase"/>
</dbReference>
<comment type="subcellular location">
    <subcellularLocation>
        <location evidence="1">Secreted</location>
    </subcellularLocation>
</comment>
<evidence type="ECO:0000256" key="15">
    <source>
        <dbReference type="SAM" id="MobiDB-lite"/>
    </source>
</evidence>
<dbReference type="GO" id="GO:0006003">
    <property type="term" value="P:fructose 2,6-bisphosphate metabolic process"/>
    <property type="evidence" value="ECO:0007669"/>
    <property type="project" value="InterPro"/>
</dbReference>
<keyword evidence="6" id="KW-0732">Signal</keyword>
<dbReference type="InterPro" id="IPR002035">
    <property type="entry name" value="VWF_A"/>
</dbReference>
<keyword evidence="18" id="KW-0418">Kinase</keyword>
<feature type="region of interest" description="Disordered" evidence="15">
    <location>
        <begin position="1116"/>
        <end position="1226"/>
    </location>
</feature>
<evidence type="ECO:0000256" key="1">
    <source>
        <dbReference type="ARBA" id="ARBA00004613"/>
    </source>
</evidence>
<keyword evidence="8" id="KW-0067">ATP-binding</keyword>
<dbReference type="PANTHER" id="PTHR10338">
    <property type="entry name" value="INTER-ALPHA-TRYPSIN INHIBITOR HEAVY CHAIN FAMILY MEMBER"/>
    <property type="match status" value="1"/>
</dbReference>
<dbReference type="InterPro" id="IPR013694">
    <property type="entry name" value="VIT"/>
</dbReference>
<dbReference type="InterPro" id="IPR029033">
    <property type="entry name" value="His_PPase_superfam"/>
</dbReference>
<keyword evidence="4" id="KW-0964">Secreted</keyword>
<feature type="compositionally biased region" description="Low complexity" evidence="15">
    <location>
        <begin position="1203"/>
        <end position="1226"/>
    </location>
</feature>
<feature type="region of interest" description="Disordered" evidence="15">
    <location>
        <begin position="1270"/>
        <end position="1305"/>
    </location>
</feature>
<feature type="active site" description="Proton donor/acceptor" evidence="12">
    <location>
        <position position="291"/>
    </location>
</feature>
<keyword evidence="5" id="KW-0646">Protease inhibitor</keyword>
<dbReference type="FunFam" id="3.40.50.300:FF:003238">
    <property type="entry name" value="6-phosphofructo-2-kinase/fructose-2, 6-biphosphatase 4"/>
    <property type="match status" value="1"/>
</dbReference>
<name>A0A3N0YL54_ANAGA</name>
<dbReference type="SMART" id="SM00327">
    <property type="entry name" value="VWA"/>
    <property type="match status" value="1"/>
</dbReference>
<feature type="compositionally biased region" description="Low complexity" evidence="15">
    <location>
        <begin position="1283"/>
        <end position="1303"/>
    </location>
</feature>
<feature type="binding site" evidence="13">
    <location>
        <begin position="213"/>
        <end position="220"/>
    </location>
    <ligand>
        <name>substrate</name>
    </ligand>
</feature>
<dbReference type="Pfam" id="PF06668">
    <property type="entry name" value="ITI_HC_C"/>
    <property type="match status" value="1"/>
</dbReference>
<dbReference type="PRINTS" id="PR00991">
    <property type="entry name" value="6PFRUCTKNASE"/>
</dbReference>
<keyword evidence="10" id="KW-0325">Glycoprotein</keyword>
<evidence type="ECO:0000256" key="3">
    <source>
        <dbReference type="ARBA" id="ARBA00010158"/>
    </source>
</evidence>
<evidence type="ECO:0000256" key="8">
    <source>
        <dbReference type="ARBA" id="ARBA00022840"/>
    </source>
</evidence>
<dbReference type="SUPFAM" id="SSF52540">
    <property type="entry name" value="P-loop containing nucleoside triphosphate hydrolases"/>
    <property type="match status" value="1"/>
</dbReference>
<feature type="active site" description="Tele-phosphohistidine intermediate" evidence="12">
    <location>
        <position position="214"/>
    </location>
</feature>
<dbReference type="Proteomes" id="UP000281406">
    <property type="component" value="Unassembled WGS sequence"/>
</dbReference>
<sequence>MSSEQKELTQTPLLKIWVPWMSCSLSQRRGSSRPQFTNCPTMIVMVGLPARGKTYISKKLTRYLNWIGVPTQVFNLGQYRREVVQTYKNYEFFRPDNEEAMKIRRSCASSALKDIANYFDKEQGQVAQVKLSSPDYENYDKEEALVDFLNRIDCYKMSYVSLDEEKDRHLSFIKIFNVGSRYLVNRVQDHIQSRIVYYLMNIHVTPRSIYLSRHGESELNLLGRIGGDSGLSSQGQKYARALAEFIRGQSIKDLKVWTSHMRRTIQTAEALGAPYEQWKALNEIDAGVCEEMKYEEIQAAHPDEFALRDQDKYRYRYPKGEVSPVHNTNEFVWKYIEKYIEKYAIFCVLQSYEDLVHRLEPVIMELERQENVLVICHQAVMRCLLAYFLDKSAGCKVESFYLNIQAVNTHRDKPTSVEDLKHSSYEQNSGFGFPTQTESMGVKLDLTIHEVVFILLTVVSFGCGHADAHSVPLQRPRRQTSAAKPALKVTDYHVRCSVVSRYAVTTVESTVWNQLHITKEAAFEVDLSSSAFISNFTITSNGKVYVAQVKKRTDARKIYDTAKKQGKTAGLVATKEREIEKFRVAVNVPPGTRVSFSLSYEELLSRRLGRYELSLGLRPGQPVQNISLDVSISERTGISFIRALPLRTSRLLTNSVQGTLKESTFVMSTQCFRPTNLKDMVSLLLTDLLADAEPPPSTKVEQNPHCAHVRYTPTIQQQRNISPRGLNADFVIHYDVELKDPMGDIQVFTLNHLIVDDGYFVHYFAPRGLPVVPKDVIFVIDISGSMIGTKIKQTKAAMTTILSDLREGDYFNLITFSDKVYTWKKGRTVRATRQNVRDAKEFVRKIIAEGWTNINAALLSAAQLLNPSSHSGQAPSSHRVPMILFLTDGEATIGETEPDVILHNAQNALGSSSLFGLAFGDDADFPMLRRLALENRGVARMVYEDDDAAVQLKGFYDEVASPLLSDIQLSYLDDQAYDITRSLFPNYFQGSELVVTGRIKPGVRDLKVTLTANDSKQKVKVENELPLAKAVVNGTEPSLGCSKALDGIPSFVHRLWAYFTIKELLLAKMNTSELITQRLLVDKATNLSLKYNFVTPVTSLVVIKPDIDEPEPTVVATTSKTSTSTIAGSTNVTNQTSHTAPKIPSTSVTGTKKSSFFSPSKTSKPPVTKSVQAHPPPSGLHTTGRPPNTSVSLDKTIPPPSPKKSTTGPLKTTTTPLSSKLSSSPPSIIKTTQALAKISNRPPSMTKTTSSSPPVKSTTLATLVKTAPSVVKDSSPDIENSSTSGLTKLQQGQQTLTSTASTSDANSDIHVELEVATLMAPTFLPMPGMTDAPKFWEASRFLDYDTAHDSDYDYNIHYESYAVMITLTLDSVAVNVEGKEIETLPTNQRGSVERHSLRITVEEHHGCWIELGVGVQFFILFHRYSHPKYFQMEHLGFYIADGKGLSHLTQGLLGQFQHTHLEVIRVTDQAGFHHAQTNKNTSLAMGFIKKGDEHFPVTLQDKNLKDSSMKRHSAQCWVVPKVDVERLLGQSYESYVVDHQ</sequence>
<comment type="similarity">
    <text evidence="3">Belongs to the ITIH family.</text>
</comment>
<dbReference type="CDD" id="cd07067">
    <property type="entry name" value="HP_PGM_like"/>
    <property type="match status" value="1"/>
</dbReference>
<dbReference type="InterPro" id="IPR010600">
    <property type="entry name" value="ITI_HC_C"/>
</dbReference>
<evidence type="ECO:0000256" key="10">
    <source>
        <dbReference type="ARBA" id="ARBA00023180"/>
    </source>
</evidence>
<evidence type="ECO:0000256" key="5">
    <source>
        <dbReference type="ARBA" id="ARBA00022690"/>
    </source>
</evidence>
<keyword evidence="11" id="KW-0511">Multifunctional enzyme</keyword>
<dbReference type="SMART" id="SM00855">
    <property type="entry name" value="PGAM"/>
    <property type="match status" value="1"/>
</dbReference>
<gene>
    <name evidence="18" type="ORF">DPX16_20546</name>
</gene>
<dbReference type="GO" id="GO:0005576">
    <property type="term" value="C:extracellular region"/>
    <property type="evidence" value="ECO:0007669"/>
    <property type="project" value="UniProtKB-SubCell"/>
</dbReference>
<feature type="compositionally biased region" description="Low complexity" evidence="15">
    <location>
        <begin position="1151"/>
        <end position="1171"/>
    </location>
</feature>
<dbReference type="GO" id="GO:0005524">
    <property type="term" value="F:ATP binding"/>
    <property type="evidence" value="ECO:0007669"/>
    <property type="project" value="UniProtKB-KW"/>
</dbReference>
<reference evidence="18 19" key="1">
    <citation type="submission" date="2018-10" db="EMBL/GenBank/DDBJ databases">
        <title>Genome assembly for a Yunnan-Guizhou Plateau 3E fish, Anabarilius grahami (Regan), and its evolutionary and genetic applications.</title>
        <authorList>
            <person name="Jiang W."/>
        </authorList>
    </citation>
    <scope>NUCLEOTIDE SEQUENCE [LARGE SCALE GENOMIC DNA]</scope>
    <source>
        <strain evidence="18">AG-KIZ</strain>
        <tissue evidence="18">Muscle</tissue>
    </source>
</reference>
<feature type="compositionally biased region" description="Low complexity" evidence="15">
    <location>
        <begin position="1116"/>
        <end position="1130"/>
    </location>
</feature>
<evidence type="ECO:0000313" key="18">
    <source>
        <dbReference type="EMBL" id="ROL46894.1"/>
    </source>
</evidence>
<dbReference type="PANTHER" id="PTHR10338:SF155">
    <property type="entry name" value="INTER-ALPHA-TRYPSIN INHIBITOR HEAVY CHAIN H6"/>
    <property type="match status" value="1"/>
</dbReference>
<dbReference type="InterPro" id="IPR013079">
    <property type="entry name" value="6Phosfructo_kin"/>
</dbReference>
<dbReference type="GO" id="GO:0004867">
    <property type="term" value="F:serine-type endopeptidase inhibitor activity"/>
    <property type="evidence" value="ECO:0007669"/>
    <property type="project" value="UniProtKB-KW"/>
</dbReference>
<evidence type="ECO:0000256" key="13">
    <source>
        <dbReference type="PIRSR" id="PIRSR613078-2"/>
    </source>
</evidence>
<dbReference type="Gene3D" id="3.40.50.410">
    <property type="entry name" value="von Willebrand factor, type A domain"/>
    <property type="match status" value="1"/>
</dbReference>
<evidence type="ECO:0000259" key="17">
    <source>
        <dbReference type="PROSITE" id="PS51468"/>
    </source>
</evidence>
<dbReference type="GO" id="GO:0030212">
    <property type="term" value="P:hyaluronan metabolic process"/>
    <property type="evidence" value="ECO:0007669"/>
    <property type="project" value="InterPro"/>
</dbReference>
<feature type="domain" description="VWFA" evidence="16">
    <location>
        <begin position="775"/>
        <end position="959"/>
    </location>
</feature>
<comment type="similarity">
    <text evidence="2">In the C-terminal section; belongs to the phosphoglycerate mutase family.</text>
</comment>
<dbReference type="InterPro" id="IPR036465">
    <property type="entry name" value="vWFA_dom_sf"/>
</dbReference>
<dbReference type="Pfam" id="PF00300">
    <property type="entry name" value="His_Phos_1"/>
    <property type="match status" value="1"/>
</dbReference>
<dbReference type="Gene3D" id="3.40.50.1240">
    <property type="entry name" value="Phosphoglycerate mutase-like"/>
    <property type="match status" value="1"/>
</dbReference>
<dbReference type="GO" id="GO:0006000">
    <property type="term" value="P:fructose metabolic process"/>
    <property type="evidence" value="ECO:0007669"/>
    <property type="project" value="InterPro"/>
</dbReference>
<proteinExistence type="inferred from homology"/>
<feature type="compositionally biased region" description="Polar residues" evidence="15">
    <location>
        <begin position="1131"/>
        <end position="1150"/>
    </location>
</feature>
<dbReference type="SUPFAM" id="SSF53300">
    <property type="entry name" value="vWA-like"/>
    <property type="match status" value="1"/>
</dbReference>
<keyword evidence="7" id="KW-0547">Nucleotide-binding</keyword>
<evidence type="ECO:0000313" key="19">
    <source>
        <dbReference type="Proteomes" id="UP000281406"/>
    </source>
</evidence>
<feature type="binding site" evidence="13">
    <location>
        <begin position="291"/>
        <end position="294"/>
    </location>
    <ligand>
        <name>substrate</name>
    </ligand>
</feature>
<evidence type="ECO:0000256" key="9">
    <source>
        <dbReference type="ARBA" id="ARBA00022900"/>
    </source>
</evidence>
<evidence type="ECO:0000256" key="4">
    <source>
        <dbReference type="ARBA" id="ARBA00022525"/>
    </source>
</evidence>
<dbReference type="InterPro" id="IPR001345">
    <property type="entry name" value="PG/BPGM_mutase_AS"/>
</dbReference>
<dbReference type="Pfam" id="PF08487">
    <property type="entry name" value="VIT"/>
    <property type="match status" value="1"/>
</dbReference>
<dbReference type="EMBL" id="RJVU01036174">
    <property type="protein sequence ID" value="ROL46894.1"/>
    <property type="molecule type" value="Genomic_DNA"/>
</dbReference>
<accession>A0A3N0YL54</accession>
<dbReference type="SUPFAM" id="SSF53254">
    <property type="entry name" value="Phosphoglycerate mutase-like"/>
    <property type="match status" value="1"/>
</dbReference>
<keyword evidence="19" id="KW-1185">Reference proteome</keyword>
<evidence type="ECO:0000256" key="14">
    <source>
        <dbReference type="PIRSR" id="PIRSR613078-3"/>
    </source>
</evidence>
<dbReference type="PROSITE" id="PS50234">
    <property type="entry name" value="VWFA"/>
    <property type="match status" value="1"/>
</dbReference>
<feature type="domain" description="VIT" evidence="17">
    <location>
        <begin position="473"/>
        <end position="602"/>
    </location>
</feature>
<dbReference type="PROSITE" id="PS00175">
    <property type="entry name" value="PG_MUTASE"/>
    <property type="match status" value="1"/>
</dbReference>
<dbReference type="SMART" id="SM00609">
    <property type="entry name" value="VIT"/>
    <property type="match status" value="1"/>
</dbReference>
<keyword evidence="9" id="KW-0722">Serine protease inhibitor</keyword>
<dbReference type="InterPro" id="IPR050934">
    <property type="entry name" value="ITIH"/>
</dbReference>
<comment type="caution">
    <text evidence="18">The sequence shown here is derived from an EMBL/GenBank/DDBJ whole genome shotgun (WGS) entry which is preliminary data.</text>
</comment>
<dbReference type="GO" id="GO:0003873">
    <property type="term" value="F:6-phosphofructo-2-kinase activity"/>
    <property type="evidence" value="ECO:0007669"/>
    <property type="project" value="InterPro"/>
</dbReference>
<dbReference type="OrthoDB" id="299997at2759"/>